<gene>
    <name evidence="11" type="ORF">ACJMK2_014057</name>
</gene>
<evidence type="ECO:0008006" key="13">
    <source>
        <dbReference type="Google" id="ProtNLM"/>
    </source>
</evidence>
<accession>A0ABD3UZG6</accession>
<dbReference type="GO" id="GO:0005776">
    <property type="term" value="C:autophagosome"/>
    <property type="evidence" value="ECO:0007669"/>
    <property type="project" value="UniProtKB-SubCell"/>
</dbReference>
<keyword evidence="2" id="KW-0479">Metal-binding</keyword>
<dbReference type="InterPro" id="IPR013783">
    <property type="entry name" value="Ig-like_fold"/>
</dbReference>
<protein>
    <recommendedName>
        <fullName evidence="13">Next to BRCA1 gene 1 protein-like</fullName>
    </recommendedName>
</protein>
<evidence type="ECO:0000313" key="11">
    <source>
        <dbReference type="EMBL" id="KAL3854809.1"/>
    </source>
</evidence>
<keyword evidence="3 6" id="KW-0863">Zinc-finger</keyword>
<feature type="domain" description="ZZ-type" evidence="10">
    <location>
        <begin position="275"/>
        <end position="327"/>
    </location>
</feature>
<feature type="compositionally biased region" description="Basic and acidic residues" evidence="8">
    <location>
        <begin position="960"/>
        <end position="995"/>
    </location>
</feature>
<dbReference type="CDD" id="cd14319">
    <property type="entry name" value="UBA_NBR1"/>
    <property type="match status" value="1"/>
</dbReference>
<feature type="coiled-coil region" evidence="7">
    <location>
        <begin position="374"/>
        <end position="409"/>
    </location>
</feature>
<dbReference type="GO" id="GO:0008270">
    <property type="term" value="F:zinc ion binding"/>
    <property type="evidence" value="ECO:0007669"/>
    <property type="project" value="UniProtKB-KW"/>
</dbReference>
<dbReference type="EMBL" id="JBJQND010000014">
    <property type="protein sequence ID" value="KAL3854809.1"/>
    <property type="molecule type" value="Genomic_DNA"/>
</dbReference>
<name>A0ABD3UZG6_SINWO</name>
<feature type="region of interest" description="Disordered" evidence="8">
    <location>
        <begin position="1061"/>
        <end position="1179"/>
    </location>
</feature>
<dbReference type="Gene3D" id="2.60.40.10">
    <property type="entry name" value="Immunoglobulins"/>
    <property type="match status" value="1"/>
</dbReference>
<dbReference type="Gene3D" id="3.10.20.90">
    <property type="entry name" value="Phosphatidylinositol 3-kinase Catalytic Subunit, Chain A, domain 1"/>
    <property type="match status" value="1"/>
</dbReference>
<dbReference type="PANTHER" id="PTHR20930:SF2">
    <property type="entry name" value="NEXT TO BRCA1 GENE 1 PROTEIN"/>
    <property type="match status" value="1"/>
</dbReference>
<evidence type="ECO:0000256" key="8">
    <source>
        <dbReference type="SAM" id="MobiDB-lite"/>
    </source>
</evidence>
<proteinExistence type="predicted"/>
<dbReference type="CDD" id="cd02340">
    <property type="entry name" value="ZZ_NBR1_like"/>
    <property type="match status" value="1"/>
</dbReference>
<feature type="compositionally biased region" description="Low complexity" evidence="8">
    <location>
        <begin position="691"/>
        <end position="703"/>
    </location>
</feature>
<comment type="subcellular location">
    <subcellularLocation>
        <location evidence="1">Cytoplasmic vesicle</location>
        <location evidence="1">Autophagosome</location>
    </subcellularLocation>
</comment>
<feature type="domain" description="UBA" evidence="9">
    <location>
        <begin position="1190"/>
        <end position="1232"/>
    </location>
</feature>
<dbReference type="FunFam" id="2.60.40.10:FF:000199">
    <property type="entry name" value="next to BRCA1 gene 1 protein-like"/>
    <property type="match status" value="1"/>
</dbReference>
<dbReference type="Proteomes" id="UP001634394">
    <property type="component" value="Unassembled WGS sequence"/>
</dbReference>
<feature type="compositionally biased region" description="Basic and acidic residues" evidence="8">
    <location>
        <begin position="184"/>
        <end position="200"/>
    </location>
</feature>
<evidence type="ECO:0000259" key="10">
    <source>
        <dbReference type="PROSITE" id="PS50135"/>
    </source>
</evidence>
<feature type="compositionally biased region" description="Low complexity" evidence="8">
    <location>
        <begin position="1064"/>
        <end position="1079"/>
    </location>
</feature>
<evidence type="ECO:0000256" key="1">
    <source>
        <dbReference type="ARBA" id="ARBA00004419"/>
    </source>
</evidence>
<dbReference type="Pfam" id="PF00569">
    <property type="entry name" value="ZZ"/>
    <property type="match status" value="1"/>
</dbReference>
<dbReference type="GO" id="GO:0031410">
    <property type="term" value="C:cytoplasmic vesicle"/>
    <property type="evidence" value="ECO:0007669"/>
    <property type="project" value="UniProtKB-KW"/>
</dbReference>
<dbReference type="SMART" id="SM00291">
    <property type="entry name" value="ZnF_ZZ"/>
    <property type="match status" value="1"/>
</dbReference>
<dbReference type="Pfam" id="PF16158">
    <property type="entry name" value="N_BRCA1_IG"/>
    <property type="match status" value="1"/>
</dbReference>
<evidence type="ECO:0000256" key="3">
    <source>
        <dbReference type="ARBA" id="ARBA00022771"/>
    </source>
</evidence>
<dbReference type="InterPro" id="IPR009060">
    <property type="entry name" value="UBA-like_sf"/>
</dbReference>
<dbReference type="Gene3D" id="3.30.60.90">
    <property type="match status" value="1"/>
</dbReference>
<keyword evidence="5" id="KW-0968">Cytoplasmic vesicle</keyword>
<dbReference type="SUPFAM" id="SSF54277">
    <property type="entry name" value="CAD &amp; PB1 domains"/>
    <property type="match status" value="1"/>
</dbReference>
<dbReference type="InterPro" id="IPR043145">
    <property type="entry name" value="Znf_ZZ_sf"/>
</dbReference>
<feature type="region of interest" description="Disordered" evidence="8">
    <location>
        <begin position="806"/>
        <end position="827"/>
    </location>
</feature>
<comment type="caution">
    <text evidence="11">The sequence shown here is derived from an EMBL/GenBank/DDBJ whole genome shotgun (WGS) entry which is preliminary data.</text>
</comment>
<dbReference type="InterPro" id="IPR000433">
    <property type="entry name" value="Znf_ZZ"/>
</dbReference>
<organism evidence="11 12">
    <name type="scientific">Sinanodonta woodiana</name>
    <name type="common">Chinese pond mussel</name>
    <name type="synonym">Anodonta woodiana</name>
    <dbReference type="NCBI Taxonomy" id="1069815"/>
    <lineage>
        <taxon>Eukaryota</taxon>
        <taxon>Metazoa</taxon>
        <taxon>Spiralia</taxon>
        <taxon>Lophotrochozoa</taxon>
        <taxon>Mollusca</taxon>
        <taxon>Bivalvia</taxon>
        <taxon>Autobranchia</taxon>
        <taxon>Heteroconchia</taxon>
        <taxon>Palaeoheterodonta</taxon>
        <taxon>Unionida</taxon>
        <taxon>Unionoidea</taxon>
        <taxon>Unionidae</taxon>
        <taxon>Unioninae</taxon>
        <taxon>Sinanodonta</taxon>
    </lineage>
</organism>
<dbReference type="SUPFAM" id="SSF46934">
    <property type="entry name" value="UBA-like"/>
    <property type="match status" value="1"/>
</dbReference>
<keyword evidence="4" id="KW-0862">Zinc</keyword>
<evidence type="ECO:0000313" key="12">
    <source>
        <dbReference type="Proteomes" id="UP001634394"/>
    </source>
</evidence>
<feature type="compositionally biased region" description="Polar residues" evidence="8">
    <location>
        <begin position="940"/>
        <end position="957"/>
    </location>
</feature>
<dbReference type="InterPro" id="IPR015940">
    <property type="entry name" value="UBA"/>
</dbReference>
<feature type="region of interest" description="Disordered" evidence="8">
    <location>
        <begin position="166"/>
        <end position="200"/>
    </location>
</feature>
<feature type="compositionally biased region" description="Low complexity" evidence="8">
    <location>
        <begin position="923"/>
        <end position="939"/>
    </location>
</feature>
<dbReference type="InterPro" id="IPR032350">
    <property type="entry name" value="Nbr1_FW"/>
</dbReference>
<evidence type="ECO:0000256" key="4">
    <source>
        <dbReference type="ARBA" id="ARBA00022833"/>
    </source>
</evidence>
<evidence type="ECO:0000256" key="6">
    <source>
        <dbReference type="PROSITE-ProRule" id="PRU00228"/>
    </source>
</evidence>
<dbReference type="PROSITE" id="PS50030">
    <property type="entry name" value="UBA"/>
    <property type="match status" value="1"/>
</dbReference>
<sequence length="1242" mass="140038">MEDIVALDVCFDSAGGNDSDTFRIPYITSWVDIEAMLKVQYDCDHIDVFYQDDDCDQISISSEEEWFEALRLAKKTYNVLHLIVYRSTRKNISKLEEAGLEALQMDMHSPRDVVTVVSVPTEELRNIINEEAILREMRSDMENCVLNTEETGEVSPNDLTRDAETGAVMPKEKSMPVQNPQPMVEKKEENEDQLEKRDPDGPITYMKFVTYMTKLKRDLHQDIVRDVTKKTVRHVLKGLDGAVIESIHGTKEIPLTSASEKGNTPSTLLHPVYAHDGVICDNCNKTIIGARYKCGNCLDYDLCEECEAMNGIHDEEHVFIKIRRPCKRAGVKEGVRRTLLKHIIYRPREKRETKAETLEQHQIQMDDPIQFSFESRLQEKIARKQEKMIRREEKKREKYRKKEEKMKRRFEGQMYCPLKRERLEGSDLSQQRSSPVTYDFYRVMMGAQFLGDVSIPDGTTVQPGTKLLKTWKMKNNGDGPWTESTKLRHLWGNIPAVKTEVDVPHLMPGDEGQITVELIAPDEQGSYQSHWKMTEHGMQFGHRIWCSIEVQSKEILEPNGKDKLKVVQDTPTAEHNMEEKNDADVEKLSEIIIRNEVPVLLREATTQRQTHQKGEANEMNTKEREEGEEEVDMKETKEETADKLEQDLTTAVAAMAQLQLQEGEEKIETEPEYEILTLQAHDCHIPLVSQTATPNNTPRVVTPPMSPTPEQEEEEEKDFEVRSISKSSSVEVVSAHDCTEEVHLSEDIQQYVENHMACLTGLKPEIDLESLNTDSSYELDYDSSLSEDDYIIVPLDLPDCFDPNKPLSRSMQLTEDQGEVDSNHNTIFSGYSRDMSVDDILTASGSLSSPPLNRTVAISSSSVKSDSVSSQLSSPAEGATEQNSISFPMVTPILPLDDSSAGSQSQFDEPPGAVSSPESPQGGTAVTNVSAAAAAGASADINTPVENSDLGTSSEYGDQQIKKESVKKSIDPSTEVKMKDNNGEDQTEKKARLFDPHLQPSNIQFKTSGTSGSGNHPNGPSSPTDIANHLVNSAVTAATRAAGQAYSTAKAVFYTWQAKTGEWKPSNSNFKPPSSNGKSQDPPCKSPTDETKPPIDESKLLNDESKSPKDEGKPTMDEWKPPKDEWKPSFWMAPKDEWKPQNNEWKPPKAVWKPPKDEWKPPTAEWKPATDEWKPPTAKWIPPKEVAVSTPREPGPMGILMEMGFFNREQNQRLLQKHDNNVQAVIQELLQSSDHNWMNKRH</sequence>
<feature type="region of interest" description="Disordered" evidence="8">
    <location>
        <begin position="861"/>
        <end position="1028"/>
    </location>
</feature>
<dbReference type="PROSITE" id="PS01357">
    <property type="entry name" value="ZF_ZZ_1"/>
    <property type="match status" value="1"/>
</dbReference>
<evidence type="ECO:0000256" key="7">
    <source>
        <dbReference type="SAM" id="Coils"/>
    </source>
</evidence>
<dbReference type="AlphaFoldDB" id="A0ABD3UZG6"/>
<evidence type="ECO:0000259" key="9">
    <source>
        <dbReference type="PROSITE" id="PS50030"/>
    </source>
</evidence>
<feature type="compositionally biased region" description="Low complexity" evidence="8">
    <location>
        <begin position="861"/>
        <end position="874"/>
    </location>
</feature>
<feature type="compositionally biased region" description="Basic and acidic residues" evidence="8">
    <location>
        <begin position="612"/>
        <end position="625"/>
    </location>
</feature>
<evidence type="ECO:0000256" key="2">
    <source>
        <dbReference type="ARBA" id="ARBA00022723"/>
    </source>
</evidence>
<dbReference type="CDD" id="cd14947">
    <property type="entry name" value="NBR1_like"/>
    <property type="match status" value="1"/>
</dbReference>
<dbReference type="FunFam" id="3.30.60.90:FF:000007">
    <property type="entry name" value="Next to BRCA1 gene 1 protein"/>
    <property type="match status" value="1"/>
</dbReference>
<feature type="region of interest" description="Disordered" evidence="8">
    <location>
        <begin position="605"/>
        <end position="636"/>
    </location>
</feature>
<dbReference type="Gene3D" id="1.10.8.10">
    <property type="entry name" value="DNA helicase RuvA subunit, C-terminal domain"/>
    <property type="match status" value="1"/>
</dbReference>
<dbReference type="PANTHER" id="PTHR20930">
    <property type="entry name" value="OVARIAN CARCINOMA ANTIGEN CA125-RELATED"/>
    <property type="match status" value="1"/>
</dbReference>
<feature type="region of interest" description="Disordered" evidence="8">
    <location>
        <begin position="690"/>
        <end position="716"/>
    </location>
</feature>
<dbReference type="PROSITE" id="PS50135">
    <property type="entry name" value="ZF_ZZ_2"/>
    <property type="match status" value="1"/>
</dbReference>
<dbReference type="SUPFAM" id="SSF57850">
    <property type="entry name" value="RING/U-box"/>
    <property type="match status" value="1"/>
</dbReference>
<reference evidence="11 12" key="1">
    <citation type="submission" date="2024-11" db="EMBL/GenBank/DDBJ databases">
        <title>Chromosome-level genome assembly of the freshwater bivalve Anodonta woodiana.</title>
        <authorList>
            <person name="Chen X."/>
        </authorList>
    </citation>
    <scope>NUCLEOTIDE SEQUENCE [LARGE SCALE GENOMIC DNA]</scope>
    <source>
        <strain evidence="11">MN2024</strain>
        <tissue evidence="11">Gills</tissue>
    </source>
</reference>
<evidence type="ECO:0000256" key="5">
    <source>
        <dbReference type="ARBA" id="ARBA00023329"/>
    </source>
</evidence>
<keyword evidence="12" id="KW-1185">Reference proteome</keyword>
<feature type="compositionally biased region" description="Basic and acidic residues" evidence="8">
    <location>
        <begin position="1087"/>
        <end position="1127"/>
    </location>
</feature>
<dbReference type="GO" id="GO:0070013">
    <property type="term" value="C:intracellular organelle lumen"/>
    <property type="evidence" value="ECO:0007669"/>
    <property type="project" value="UniProtKB-ARBA"/>
</dbReference>
<keyword evidence="7" id="KW-0175">Coiled coil</keyword>
<feature type="compositionally biased region" description="Low complexity" evidence="8">
    <location>
        <begin position="1007"/>
        <end position="1024"/>
    </location>
</feature>